<dbReference type="EMBL" id="DF820466">
    <property type="protein sequence ID" value="GAK57806.1"/>
    <property type="molecule type" value="Genomic_DNA"/>
</dbReference>
<accession>A0A081BZQ1</accession>
<dbReference type="Proteomes" id="UP000030661">
    <property type="component" value="Unassembled WGS sequence"/>
</dbReference>
<name>A0A081BZQ1_VECG1</name>
<dbReference type="STRING" id="1499967.U27_04773"/>
<dbReference type="AlphaFoldDB" id="A0A081BZQ1"/>
<dbReference type="eggNOG" id="COG1044">
    <property type="taxonomic scope" value="Bacteria"/>
</dbReference>
<sequence>MKTMMKIVALIIVSSLIMLLNGLPACCADIPALMAVDDIRPGMKGIGKTVFSGVTIEEFEVEILGVLKNQTPHGDAIMAKVSGGPLPLEQSGVLAGMSGSPIYIDGKLIGALAYAYAFAKEPMIAGITPIHEMLRDAERGMAASEVRQIDSLWPSGKTQPTLASLQLRPIQTPLIVSGGDARVLTFMEQELSDFYLTPLQGGGAAQTAAQFSDPDLEPGAAVAIQLVRGDMDISAVGTVTYRDNQTILAFGHPMFLAGQVNLPMTSAYVDLIVSNLINSFKMASPLKTVGTITQDWYTGIAGVIGQTPRMVPLEVTVQSGGEPVHATHYEFEVIDHTQFTSLFMKIASLNALLATEKMIGDATIHTRTTIALKEAEPLVLENQTTGQANLIPAILQSFAPLDALINNQFEPVAVERVAVEISVNNSIQWAELFGVRVSNNMVRPGETLDVTMILRPYNRELTTITQPITIPENVRQEVLQLIVCDANMTTAFENTRAQARFQPQNLAQFKELLKEQPGQNTIMMSLLQLQLGAVVQGKELPSPPISMMTLLTSTERYTGKNNLTRGRILARVAVPTQYVITGCTALELTVDHSAAEHNIYDIKEQESIGEEGEITP</sequence>
<evidence type="ECO:0000259" key="1">
    <source>
        <dbReference type="PROSITE" id="PS51494"/>
    </source>
</evidence>
<reference evidence="2" key="1">
    <citation type="journal article" date="2015" name="PeerJ">
        <title>First genomic representation of candidate bacterial phylum KSB3 points to enhanced environmental sensing as a trigger of wastewater bulking.</title>
        <authorList>
            <person name="Sekiguchi Y."/>
            <person name="Ohashi A."/>
            <person name="Parks D.H."/>
            <person name="Yamauchi T."/>
            <person name="Tyson G.W."/>
            <person name="Hugenholtz P."/>
        </authorList>
    </citation>
    <scope>NUCLEOTIDE SEQUENCE [LARGE SCALE GENOMIC DNA]</scope>
</reference>
<protein>
    <recommendedName>
        <fullName evidence="1">Peptidase S55 domain-containing protein</fullName>
    </recommendedName>
</protein>
<gene>
    <name evidence="2" type="ORF">U27_04773</name>
</gene>
<dbReference type="InterPro" id="IPR008763">
    <property type="entry name" value="Peptidase_S55"/>
</dbReference>
<evidence type="ECO:0000313" key="3">
    <source>
        <dbReference type="Proteomes" id="UP000030661"/>
    </source>
</evidence>
<organism evidence="2">
    <name type="scientific">Vecturithrix granuli</name>
    <dbReference type="NCBI Taxonomy" id="1499967"/>
    <lineage>
        <taxon>Bacteria</taxon>
        <taxon>Candidatus Moduliflexota</taxon>
        <taxon>Candidatus Vecturitrichia</taxon>
        <taxon>Candidatus Vecturitrichales</taxon>
        <taxon>Candidatus Vecturitrichaceae</taxon>
        <taxon>Candidatus Vecturithrix</taxon>
    </lineage>
</organism>
<feature type="domain" description="Peptidase S55" evidence="1">
    <location>
        <begin position="1"/>
        <end position="149"/>
    </location>
</feature>
<dbReference type="Pfam" id="PF05580">
    <property type="entry name" value="Peptidase_S55"/>
    <property type="match status" value="1"/>
</dbReference>
<evidence type="ECO:0000313" key="2">
    <source>
        <dbReference type="EMBL" id="GAK57806.1"/>
    </source>
</evidence>
<dbReference type="PROSITE" id="PS51494">
    <property type="entry name" value="SPOIVB"/>
    <property type="match status" value="1"/>
</dbReference>
<proteinExistence type="predicted"/>
<dbReference type="HOGENOM" id="CLU_023510_1_0_0"/>
<keyword evidence="3" id="KW-1185">Reference proteome</keyword>